<protein>
    <submittedName>
        <fullName evidence="2">Uncharacterized protein</fullName>
    </submittedName>
</protein>
<feature type="transmembrane region" description="Helical" evidence="1">
    <location>
        <begin position="33"/>
        <end position="55"/>
    </location>
</feature>
<keyword evidence="1" id="KW-1133">Transmembrane helix</keyword>
<name>A0AAV3ZV50_9GAST</name>
<dbReference type="AlphaFoldDB" id="A0AAV3ZV50"/>
<keyword evidence="3" id="KW-1185">Reference proteome</keyword>
<dbReference type="Proteomes" id="UP000735302">
    <property type="component" value="Unassembled WGS sequence"/>
</dbReference>
<evidence type="ECO:0000256" key="1">
    <source>
        <dbReference type="SAM" id="Phobius"/>
    </source>
</evidence>
<keyword evidence="1" id="KW-0472">Membrane</keyword>
<keyword evidence="1" id="KW-0812">Transmembrane</keyword>
<accession>A0AAV3ZV50</accession>
<proteinExistence type="predicted"/>
<sequence>MKYQAFEQPPYCATAVRVAADPGTAVTVTAEPVSAVTITAVPVAELLSIVFLLLLPSWDTGSSLSVRLLLTLHR</sequence>
<evidence type="ECO:0000313" key="2">
    <source>
        <dbReference type="EMBL" id="GFN97778.1"/>
    </source>
</evidence>
<reference evidence="2 3" key="1">
    <citation type="journal article" date="2021" name="Elife">
        <title>Chloroplast acquisition without the gene transfer in kleptoplastic sea slugs, Plakobranchus ocellatus.</title>
        <authorList>
            <person name="Maeda T."/>
            <person name="Takahashi S."/>
            <person name="Yoshida T."/>
            <person name="Shimamura S."/>
            <person name="Takaki Y."/>
            <person name="Nagai Y."/>
            <person name="Toyoda A."/>
            <person name="Suzuki Y."/>
            <person name="Arimoto A."/>
            <person name="Ishii H."/>
            <person name="Satoh N."/>
            <person name="Nishiyama T."/>
            <person name="Hasebe M."/>
            <person name="Maruyama T."/>
            <person name="Minagawa J."/>
            <person name="Obokata J."/>
            <person name="Shigenobu S."/>
        </authorList>
    </citation>
    <scope>NUCLEOTIDE SEQUENCE [LARGE SCALE GENOMIC DNA]</scope>
</reference>
<comment type="caution">
    <text evidence="2">The sequence shown here is derived from an EMBL/GenBank/DDBJ whole genome shotgun (WGS) entry which is preliminary data.</text>
</comment>
<evidence type="ECO:0000313" key="3">
    <source>
        <dbReference type="Proteomes" id="UP000735302"/>
    </source>
</evidence>
<gene>
    <name evidence="2" type="ORF">PoB_002428400</name>
</gene>
<dbReference type="EMBL" id="BLXT01002806">
    <property type="protein sequence ID" value="GFN97778.1"/>
    <property type="molecule type" value="Genomic_DNA"/>
</dbReference>
<organism evidence="2 3">
    <name type="scientific">Plakobranchus ocellatus</name>
    <dbReference type="NCBI Taxonomy" id="259542"/>
    <lineage>
        <taxon>Eukaryota</taxon>
        <taxon>Metazoa</taxon>
        <taxon>Spiralia</taxon>
        <taxon>Lophotrochozoa</taxon>
        <taxon>Mollusca</taxon>
        <taxon>Gastropoda</taxon>
        <taxon>Heterobranchia</taxon>
        <taxon>Euthyneura</taxon>
        <taxon>Panpulmonata</taxon>
        <taxon>Sacoglossa</taxon>
        <taxon>Placobranchoidea</taxon>
        <taxon>Plakobranchidae</taxon>
        <taxon>Plakobranchus</taxon>
    </lineage>
</organism>